<evidence type="ECO:0000256" key="7">
    <source>
        <dbReference type="SAM" id="MobiDB-lite"/>
    </source>
</evidence>
<name>A0ABQ3YRA2_9ACTN</name>
<dbReference type="SUPFAM" id="SSF82866">
    <property type="entry name" value="Multidrug efflux transporter AcrB transmembrane domain"/>
    <property type="match status" value="2"/>
</dbReference>
<feature type="transmembrane region" description="Helical" evidence="8">
    <location>
        <begin position="512"/>
        <end position="534"/>
    </location>
</feature>
<comment type="subcellular location">
    <subcellularLocation>
        <location evidence="1">Cell membrane</location>
        <topology evidence="1">Multi-pass membrane protein</topology>
    </subcellularLocation>
</comment>
<keyword evidence="6 8" id="KW-0472">Membrane</keyword>
<feature type="transmembrane region" description="Helical" evidence="8">
    <location>
        <begin position="539"/>
        <end position="557"/>
    </location>
</feature>
<comment type="similarity">
    <text evidence="2">Belongs to the resistance-nodulation-cell division (RND) (TC 2.A.6) family. MmpL subfamily.</text>
</comment>
<feature type="domain" description="Membrane transport protein MMPL" evidence="9">
    <location>
        <begin position="464"/>
        <end position="686"/>
    </location>
</feature>
<feature type="transmembrane region" description="Helical" evidence="8">
    <location>
        <begin position="186"/>
        <end position="217"/>
    </location>
</feature>
<evidence type="ECO:0000256" key="8">
    <source>
        <dbReference type="SAM" id="Phobius"/>
    </source>
</evidence>
<evidence type="ECO:0000256" key="4">
    <source>
        <dbReference type="ARBA" id="ARBA00022692"/>
    </source>
</evidence>
<gene>
    <name evidence="10" type="ORF">Adu01nite_13890</name>
</gene>
<feature type="region of interest" description="Disordered" evidence="7">
    <location>
        <begin position="1107"/>
        <end position="1169"/>
    </location>
</feature>
<keyword evidence="5 8" id="KW-1133">Transmembrane helix</keyword>
<evidence type="ECO:0000256" key="1">
    <source>
        <dbReference type="ARBA" id="ARBA00004651"/>
    </source>
</evidence>
<feature type="region of interest" description="Disordered" evidence="7">
    <location>
        <begin position="963"/>
        <end position="1091"/>
    </location>
</feature>
<keyword evidence="4 8" id="KW-0812">Transmembrane</keyword>
<feature type="transmembrane region" description="Helical" evidence="8">
    <location>
        <begin position="278"/>
        <end position="299"/>
    </location>
</feature>
<dbReference type="InterPro" id="IPR004869">
    <property type="entry name" value="MMPL_dom"/>
</dbReference>
<feature type="transmembrane region" description="Helical" evidence="8">
    <location>
        <begin position="229"/>
        <end position="251"/>
    </location>
</feature>
<evidence type="ECO:0000313" key="10">
    <source>
        <dbReference type="EMBL" id="GIE00039.1"/>
    </source>
</evidence>
<comment type="caution">
    <text evidence="10">The sequence shown here is derived from an EMBL/GenBank/DDBJ whole genome shotgun (WGS) entry which is preliminary data.</text>
</comment>
<feature type="region of interest" description="Disordered" evidence="7">
    <location>
        <begin position="844"/>
        <end position="947"/>
    </location>
</feature>
<reference evidence="10 11" key="1">
    <citation type="submission" date="2021-01" db="EMBL/GenBank/DDBJ databases">
        <title>Whole genome shotgun sequence of Actinoplanes durhamensis NBRC 14914.</title>
        <authorList>
            <person name="Komaki H."/>
            <person name="Tamura T."/>
        </authorList>
    </citation>
    <scope>NUCLEOTIDE SEQUENCE [LARGE SCALE GENOMIC DNA]</scope>
    <source>
        <strain evidence="10 11">NBRC 14914</strain>
    </source>
</reference>
<keyword evidence="3" id="KW-1003">Cell membrane</keyword>
<feature type="domain" description="Membrane transport protein MMPL" evidence="9">
    <location>
        <begin position="44"/>
        <end position="366"/>
    </location>
</feature>
<dbReference type="Proteomes" id="UP000637628">
    <property type="component" value="Unassembled WGS sequence"/>
</dbReference>
<feature type="transmembrane region" description="Helical" evidence="8">
    <location>
        <begin position="365"/>
        <end position="382"/>
    </location>
</feature>
<feature type="transmembrane region" description="Helical" evidence="8">
    <location>
        <begin position="577"/>
        <end position="597"/>
    </location>
</feature>
<sequence>MFAGWGSWVARFRWPVLTVALVAVISSGIWGLGIFSQLTEGGYTDPNSESTHAQEAITDAFGAQGGDLVIIYTPTQGKIDDPALGKAVKDSLAQLPKSAVTASSSYWSTKSSTYAAADKSSAVALITLAGTGDADKLDAYREIGDKFAVPGAKVQLSGATVLADTSSTRSTEDLGKAEAISVPITLILLVLIFGSLVAASLPVLVGGAAVLGSLGILHAIAGVHDVNSFAVNVASLLGLGMAIDYGLFMVGRFREEQADGRTPAEAVARTVGTAGRTVVFSATLLMIALAGLLLFPQGFLKSLAYGGLASVFLAAFLSLTLLPALLAVLGPRVDKLPVRLPGRRNAAEPGSGWTRLAGFVLRRPLLVAIPILAFLLLLAAPIRHVHFGENDERQLPAGDPSRTAIETLKADYPQFTGDSVQIVLRDADDTAGFAVELRQVPGIAQLGVPRKANGVALFTATLKTSDAFSAEARDVVDAIRAIPVPQGATVLVGGTTARNVDSLDATTDRLPLMIGMLVGATLLLMFLAFGSILLPIKAVLMSALSLSATFGLLVWIFQEGHGAGWLDVSPAPLEIGIVVLMAAVVFGLSTDYEVFLLSRMVEARTRGASTNEAVTTGLARTGRVISAAALLLIVVTGAFAMSSITTMRFVGVGMIIALLLDATVVRMLLVPAVLRLLGDAAWWAPGPLRRLQEKAGLAEYETEAPAATTGRHALPDDTQVLTYRPSPFALPAASPDFPWADPEVSGEIVATRALPAADTKHALPAGSNDETQVFTRFEETQVLSLPAAPDARVVADEDPVDAEIVDPISLFTQPDVPVLREFDPEVTATRLAELSGFLPAAPRYDAPASRPSSSEDSFFFGSPGAPPSGPLALPAGLTRFDNPFDKDRPASSIPVIPGMSLPVDPHAEPDRYDKPVTPIFASTAAEPPVGPDQDNNVPAEPVTGSAFEPADPAEFELVASAAAEPIAPTEVEPLTPAGLEPDAADLDPDAAADLGPIGGTASETTASDDFEPSTGTASEPVAEATFESATLAESEPAEPTTSAPTPATDFEPLAPSASEPVATTASSVEAEAEEEPEAFIQARATVPTPAPRDYRYAEPVTAAAVPAEEAASADARAAEEAVSVEEPLPGRWVSGEAADGADESAPEPGDEVYAGASGPRAGGDAPLDEEFYARAAATLFGPDPVTPDYAYAPSASVEAGPTVDLAPRIGAGRPATLADQPPARRSSNRSADTGSSSTPEWQAPLRRPATLGDQPYSQRTILPSPEPQPMTESEPQRPPAAEPVPRRPADLADHLRESRPADLSDYTEGRIPRMRRPLDGPPAEPGFTRRNEGPAAPSPEPSATAKRPATLADHMSRRAETASTRDTTDHDE</sequence>
<dbReference type="InterPro" id="IPR050545">
    <property type="entry name" value="Mycobact_MmpL"/>
</dbReference>
<feature type="transmembrane region" description="Helical" evidence="8">
    <location>
        <begin position="12"/>
        <end position="35"/>
    </location>
</feature>
<evidence type="ECO:0000256" key="6">
    <source>
        <dbReference type="ARBA" id="ARBA00023136"/>
    </source>
</evidence>
<evidence type="ECO:0000259" key="9">
    <source>
        <dbReference type="Pfam" id="PF03176"/>
    </source>
</evidence>
<keyword evidence="11" id="KW-1185">Reference proteome</keyword>
<feature type="compositionally biased region" description="Low complexity" evidence="7">
    <location>
        <begin position="1107"/>
        <end position="1126"/>
    </location>
</feature>
<feature type="compositionally biased region" description="Acidic residues" evidence="7">
    <location>
        <begin position="1139"/>
        <end position="1150"/>
    </location>
</feature>
<proteinExistence type="inferred from homology"/>
<evidence type="ECO:0000256" key="5">
    <source>
        <dbReference type="ARBA" id="ARBA00022989"/>
    </source>
</evidence>
<feature type="compositionally biased region" description="Basic and acidic residues" evidence="7">
    <location>
        <begin position="905"/>
        <end position="914"/>
    </location>
</feature>
<accession>A0ABQ3YRA2</accession>
<feature type="compositionally biased region" description="Polar residues" evidence="7">
    <location>
        <begin position="1228"/>
        <end position="1240"/>
    </location>
</feature>
<evidence type="ECO:0000256" key="2">
    <source>
        <dbReference type="ARBA" id="ARBA00010157"/>
    </source>
</evidence>
<evidence type="ECO:0000313" key="11">
    <source>
        <dbReference type="Proteomes" id="UP000637628"/>
    </source>
</evidence>
<dbReference type="PANTHER" id="PTHR33406">
    <property type="entry name" value="MEMBRANE PROTEIN MJ1562-RELATED"/>
    <property type="match status" value="1"/>
</dbReference>
<dbReference type="Gene3D" id="1.20.1640.10">
    <property type="entry name" value="Multidrug efflux transporter AcrB transmembrane domain"/>
    <property type="match status" value="2"/>
</dbReference>
<feature type="compositionally biased region" description="Low complexity" evidence="7">
    <location>
        <begin position="1032"/>
        <end position="1048"/>
    </location>
</feature>
<dbReference type="RefSeq" id="WP_203725693.1">
    <property type="nucleotide sequence ID" value="NZ_BAAATX010000015.1"/>
</dbReference>
<feature type="region of interest" description="Disordered" evidence="7">
    <location>
        <begin position="1182"/>
        <end position="1372"/>
    </location>
</feature>
<feature type="compositionally biased region" description="Basic and acidic residues" evidence="7">
    <location>
        <begin position="1284"/>
        <end position="1311"/>
    </location>
</feature>
<feature type="transmembrane region" description="Helical" evidence="8">
    <location>
        <begin position="305"/>
        <end position="329"/>
    </location>
</feature>
<evidence type="ECO:0000256" key="3">
    <source>
        <dbReference type="ARBA" id="ARBA00022475"/>
    </source>
</evidence>
<dbReference type="EMBL" id="BOML01000013">
    <property type="protein sequence ID" value="GIE00039.1"/>
    <property type="molecule type" value="Genomic_DNA"/>
</dbReference>
<feature type="transmembrane region" description="Helical" evidence="8">
    <location>
        <begin position="624"/>
        <end position="644"/>
    </location>
</feature>
<dbReference type="PANTHER" id="PTHR33406:SF11">
    <property type="entry name" value="MEMBRANE PROTEIN SCO6666-RELATED"/>
    <property type="match status" value="1"/>
</dbReference>
<organism evidence="10 11">
    <name type="scientific">Paractinoplanes durhamensis</name>
    <dbReference type="NCBI Taxonomy" id="113563"/>
    <lineage>
        <taxon>Bacteria</taxon>
        <taxon>Bacillati</taxon>
        <taxon>Actinomycetota</taxon>
        <taxon>Actinomycetes</taxon>
        <taxon>Micromonosporales</taxon>
        <taxon>Micromonosporaceae</taxon>
        <taxon>Paractinoplanes</taxon>
    </lineage>
</organism>
<dbReference type="Pfam" id="PF03176">
    <property type="entry name" value="MMPL"/>
    <property type="match status" value="2"/>
</dbReference>
<protein>
    <recommendedName>
        <fullName evidence="9">Membrane transport protein MMPL domain-containing protein</fullName>
    </recommendedName>
</protein>